<dbReference type="Pfam" id="PF05159">
    <property type="entry name" value="Capsule_synth"/>
    <property type="match status" value="1"/>
</dbReference>
<organism evidence="1 2">
    <name type="scientific">Kluyvera ascorbata</name>
    <dbReference type="NCBI Taxonomy" id="51288"/>
    <lineage>
        <taxon>Bacteria</taxon>
        <taxon>Pseudomonadati</taxon>
        <taxon>Pseudomonadota</taxon>
        <taxon>Gammaproteobacteria</taxon>
        <taxon>Enterobacterales</taxon>
        <taxon>Enterobacteriaceae</taxon>
        <taxon>Kluyvera</taxon>
    </lineage>
</organism>
<dbReference type="CDD" id="cd16441">
    <property type="entry name" value="beta_Kdo_transferase_KpsS"/>
    <property type="match status" value="1"/>
</dbReference>
<dbReference type="AlphaFoldDB" id="A0A3N2S181"/>
<dbReference type="InterPro" id="IPR007833">
    <property type="entry name" value="Capsule_polysaccharide_synth"/>
</dbReference>
<name>A0A3N2S181_9ENTR</name>
<dbReference type="GO" id="GO:0015774">
    <property type="term" value="P:polysaccharide transport"/>
    <property type="evidence" value="ECO:0007669"/>
    <property type="project" value="InterPro"/>
</dbReference>
<gene>
    <name evidence="1" type="ORF">EB837_13105</name>
</gene>
<dbReference type="EMBL" id="RHFN01000012">
    <property type="protein sequence ID" value="ROU13414.1"/>
    <property type="molecule type" value="Genomic_DNA"/>
</dbReference>
<dbReference type="OrthoDB" id="9794206at2"/>
<dbReference type="Proteomes" id="UP000268051">
    <property type="component" value="Unassembled WGS sequence"/>
</dbReference>
<comment type="caution">
    <text evidence="1">The sequence shown here is derived from an EMBL/GenBank/DDBJ whole genome shotgun (WGS) entry which is preliminary data.</text>
</comment>
<protein>
    <submittedName>
        <fullName evidence="1">Capsular biosynthesis protein</fullName>
    </submittedName>
</protein>
<dbReference type="GO" id="GO:0000271">
    <property type="term" value="P:polysaccharide biosynthetic process"/>
    <property type="evidence" value="ECO:0007669"/>
    <property type="project" value="InterPro"/>
</dbReference>
<accession>A0A3N2S181</accession>
<evidence type="ECO:0000313" key="1">
    <source>
        <dbReference type="EMBL" id="ROU13414.1"/>
    </source>
</evidence>
<sequence length="423" mass="50280">MDSTAMSKLLAGKRYLLLQGPMGPFFAELADWLESKGREAVNVVFNGGDRYYCHHRFMLHYNQTPEQFPHWLKETWQHYAFDTIVCFGDCRPLHQAARRWAQAKGLRFLAFEEGYLRPHFITLEEGGVNAYSSLPRDPDFYRHLPDLPLRNIQPLKPSTRLRYWHASWYYLQGWLHRRDYPTYRHHKSFSPWYEMRCWIRAWRRKHWYAFKERSVLPRLQTQLDKRYYLAILQVYNDSQIRNHSGYADVRDYINDVMYSFATKAPATKFLVFKHHPMDRGHRLYRPLINKLSKKYGIRNRVLYVHDLPMPEMLKHAKAVVTINSTAGLSALIHNKPLKVMGDALYDMKGLTYQGHLHQFWTADFHPDMGLLARFRAYLLETTQINAVFYGDNRYGIFLRTSILTTKICTFISESQNSKKISHK</sequence>
<evidence type="ECO:0000313" key="2">
    <source>
        <dbReference type="Proteomes" id="UP000268051"/>
    </source>
</evidence>
<reference evidence="1 2" key="1">
    <citation type="submission" date="2018-10" db="EMBL/GenBank/DDBJ databases">
        <title>Horizontal transference of carbapenem resistance between Klebsiella pneumoniae and Kluyvera ascorbata during abdominal infection: a case report.</title>
        <authorList>
            <person name="Raro O.H.F."/>
            <person name="Lima-Morales D."/>
            <person name="Barth A.L."/>
            <person name="Paim T.G.S."/>
            <person name="Mott M.P."/>
            <person name="Riche C.V.W."/>
            <person name="Teixeira U.F."/>
            <person name="Waechter F."/>
            <person name="Dias C.A.G."/>
        </authorList>
    </citation>
    <scope>NUCLEOTIDE SEQUENCE [LARGE SCALE GENOMIC DNA]</scope>
    <source>
        <strain evidence="1 2">OT2</strain>
    </source>
</reference>
<proteinExistence type="predicted"/>